<keyword evidence="2" id="KW-0808">Transferase</keyword>
<feature type="domain" description="tRNA/rRNA methyltransferase SpoU type" evidence="3">
    <location>
        <begin position="160"/>
        <end position="302"/>
    </location>
</feature>
<dbReference type="Proteomes" id="UP000316242">
    <property type="component" value="Unassembled WGS sequence"/>
</dbReference>
<dbReference type="Gene3D" id="3.40.1280.10">
    <property type="match status" value="1"/>
</dbReference>
<dbReference type="EMBL" id="BJNE01000001">
    <property type="protein sequence ID" value="GEC11084.1"/>
    <property type="molecule type" value="Genomic_DNA"/>
</dbReference>
<dbReference type="PANTHER" id="PTHR43191:SF12">
    <property type="entry name" value="RRNA METHYLASE"/>
    <property type="match status" value="1"/>
</dbReference>
<dbReference type="InterPro" id="IPR029028">
    <property type="entry name" value="Alpha/beta_knot_MTases"/>
</dbReference>
<dbReference type="GO" id="GO:0032259">
    <property type="term" value="P:methylation"/>
    <property type="evidence" value="ECO:0007669"/>
    <property type="project" value="UniProtKB-KW"/>
</dbReference>
<dbReference type="CDD" id="cd18095">
    <property type="entry name" value="SpoU-like_rRNA-MTase"/>
    <property type="match status" value="1"/>
</dbReference>
<accession>A0ABQ0RH25</accession>
<dbReference type="InterPro" id="IPR029026">
    <property type="entry name" value="tRNA_m1G_MTases_N"/>
</dbReference>
<sequence length="305" mass="33585">MAEILNPARILQVADLEDPRLDEYLRLSEAHLRMRTDVENGLYIAESTKVVQRAISAGHVPRSFLLAEKHLDQLAEEFNRFPDAPIFIGDDRQLQDLVGFHLHRGAMAAMNRPEPLDLDEVLEASSRIAILEDIADHTNVRCSKKSGESELEIESKRSRIAVFENIQDHTNLGAAFRSAAAIGVDAVLITPQCVDPLYRRAVRVSMGTVFQVPWVRVEAWPEGIEQLQDAGYIVAGMTLAEGSITLDELVAEDHQKLALVFGNEGRGLSSETEAMVNRCVTIPMMGGVDSLNVATSAAVALYATR</sequence>
<dbReference type="RefSeq" id="WP_141355431.1">
    <property type="nucleotide sequence ID" value="NZ_BAAAWM010000001.1"/>
</dbReference>
<dbReference type="Pfam" id="PF00588">
    <property type="entry name" value="SpoU_methylase"/>
    <property type="match status" value="1"/>
</dbReference>
<comment type="caution">
    <text evidence="4">The sequence shown here is derived from an EMBL/GenBank/DDBJ whole genome shotgun (WGS) entry which is preliminary data.</text>
</comment>
<reference evidence="4 5" key="1">
    <citation type="submission" date="2019-06" db="EMBL/GenBank/DDBJ databases">
        <title>Whole genome shotgun sequence of Glutamicibacter nicotianae NBRC 14234.</title>
        <authorList>
            <person name="Hosoyama A."/>
            <person name="Uohara A."/>
            <person name="Ohji S."/>
            <person name="Ichikawa N."/>
        </authorList>
    </citation>
    <scope>NUCLEOTIDE SEQUENCE [LARGE SCALE GENOMIC DNA]</scope>
    <source>
        <strain evidence="4 5">NBRC 14234</strain>
    </source>
</reference>
<gene>
    <name evidence="4" type="ORF">ANI01nite_02870</name>
</gene>
<dbReference type="InterPro" id="IPR001537">
    <property type="entry name" value="SpoU_MeTrfase"/>
</dbReference>
<evidence type="ECO:0000259" key="3">
    <source>
        <dbReference type="Pfam" id="PF00588"/>
    </source>
</evidence>
<dbReference type="PANTHER" id="PTHR43191">
    <property type="entry name" value="RRNA METHYLTRANSFERASE 3"/>
    <property type="match status" value="1"/>
</dbReference>
<dbReference type="SUPFAM" id="SSF55315">
    <property type="entry name" value="L30e-like"/>
    <property type="match status" value="1"/>
</dbReference>
<evidence type="ECO:0000256" key="2">
    <source>
        <dbReference type="ARBA" id="ARBA00022679"/>
    </source>
</evidence>
<name>A0ABQ0RH25_GLUNI</name>
<organism evidence="4 5">
    <name type="scientific">Glutamicibacter nicotianae</name>
    <name type="common">Arthrobacter nicotianae</name>
    <dbReference type="NCBI Taxonomy" id="37929"/>
    <lineage>
        <taxon>Bacteria</taxon>
        <taxon>Bacillati</taxon>
        <taxon>Actinomycetota</taxon>
        <taxon>Actinomycetes</taxon>
        <taxon>Micrococcales</taxon>
        <taxon>Micrococcaceae</taxon>
        <taxon>Glutamicibacter</taxon>
    </lineage>
</organism>
<proteinExistence type="predicted"/>
<dbReference type="InterPro" id="IPR029064">
    <property type="entry name" value="Ribosomal_eL30-like_sf"/>
</dbReference>
<evidence type="ECO:0000313" key="4">
    <source>
        <dbReference type="EMBL" id="GEC11084.1"/>
    </source>
</evidence>
<evidence type="ECO:0000313" key="5">
    <source>
        <dbReference type="Proteomes" id="UP000316242"/>
    </source>
</evidence>
<keyword evidence="5" id="KW-1185">Reference proteome</keyword>
<dbReference type="GO" id="GO:0008168">
    <property type="term" value="F:methyltransferase activity"/>
    <property type="evidence" value="ECO:0007669"/>
    <property type="project" value="UniProtKB-KW"/>
</dbReference>
<dbReference type="InterPro" id="IPR051259">
    <property type="entry name" value="rRNA_Methyltransferase"/>
</dbReference>
<protein>
    <submittedName>
        <fullName evidence="4">rRNA methyltransferase</fullName>
    </submittedName>
</protein>
<keyword evidence="1 4" id="KW-0489">Methyltransferase</keyword>
<evidence type="ECO:0000256" key="1">
    <source>
        <dbReference type="ARBA" id="ARBA00022603"/>
    </source>
</evidence>
<dbReference type="SUPFAM" id="SSF75217">
    <property type="entry name" value="alpha/beta knot"/>
    <property type="match status" value="1"/>
</dbReference>